<evidence type="ECO:0000256" key="1">
    <source>
        <dbReference type="SAM" id="Phobius"/>
    </source>
</evidence>
<keyword evidence="1" id="KW-0812">Transmembrane</keyword>
<gene>
    <name evidence="2" type="ORF">OF801_10380</name>
</gene>
<accession>A0AA46TVL6</accession>
<feature type="transmembrane region" description="Helical" evidence="1">
    <location>
        <begin position="66"/>
        <end position="89"/>
    </location>
</feature>
<protein>
    <submittedName>
        <fullName evidence="2">Uncharacterized protein</fullName>
    </submittedName>
</protein>
<organism evidence="2 3">
    <name type="scientific">Lactococcus garvieae</name>
    <dbReference type="NCBI Taxonomy" id="1363"/>
    <lineage>
        <taxon>Bacteria</taxon>
        <taxon>Bacillati</taxon>
        <taxon>Bacillota</taxon>
        <taxon>Bacilli</taxon>
        <taxon>Lactobacillales</taxon>
        <taxon>Streptococcaceae</taxon>
        <taxon>Lactococcus</taxon>
    </lineage>
</organism>
<feature type="transmembrane region" description="Helical" evidence="1">
    <location>
        <begin position="6"/>
        <end position="30"/>
    </location>
</feature>
<evidence type="ECO:0000313" key="3">
    <source>
        <dbReference type="Proteomes" id="UP001164042"/>
    </source>
</evidence>
<feature type="transmembrane region" description="Helical" evidence="1">
    <location>
        <begin position="119"/>
        <end position="139"/>
    </location>
</feature>
<dbReference type="RefSeq" id="WP_264308183.1">
    <property type="nucleotide sequence ID" value="NZ_CP109635.1"/>
</dbReference>
<keyword evidence="1" id="KW-1133">Transmembrane helix</keyword>
<evidence type="ECO:0000313" key="2">
    <source>
        <dbReference type="EMBL" id="UYT10330.1"/>
    </source>
</evidence>
<reference evidence="2" key="1">
    <citation type="submission" date="2022-10" db="EMBL/GenBank/DDBJ databases">
        <title>Genome assembly of Lactococcus garvieae isolates from cricket gut.</title>
        <authorList>
            <person name="Luecke A.R."/>
            <person name="Brown A.M.V."/>
            <person name="Wakeman C.A."/>
        </authorList>
    </citation>
    <scope>NUCLEOTIDE SEQUENCE</scope>
    <source>
        <strain evidence="2">Alexii-11_2</strain>
    </source>
</reference>
<dbReference type="Proteomes" id="UP001164042">
    <property type="component" value="Chromosome"/>
</dbReference>
<proteinExistence type="predicted"/>
<sequence length="164" mass="18936">MIELIIGIVIAIFAFPEIAIYVIYFAPLFFSSSNNMIPKSPEELEYLSILYNPMIWVHNNLSEFHIVFKILIFIMIPLFYLIICHFIHIGPVYPLQIVGIVFMIVISYFILNSGFKLDIIWSISLTIVISLFTLGARLLTFKFLDSLVGGNPYLRDKIFQPSHK</sequence>
<name>A0AA46TVL6_9LACT</name>
<dbReference type="EMBL" id="CP109635">
    <property type="protein sequence ID" value="UYT10330.1"/>
    <property type="molecule type" value="Genomic_DNA"/>
</dbReference>
<dbReference type="AlphaFoldDB" id="A0AA46TVL6"/>
<feature type="transmembrane region" description="Helical" evidence="1">
    <location>
        <begin position="95"/>
        <end position="112"/>
    </location>
</feature>
<keyword evidence="1" id="KW-0472">Membrane</keyword>